<dbReference type="Pfam" id="PF02782">
    <property type="entry name" value="FGGY_C"/>
    <property type="match status" value="1"/>
</dbReference>
<dbReference type="SUPFAM" id="SSF53067">
    <property type="entry name" value="Actin-like ATPase domain"/>
    <property type="match status" value="2"/>
</dbReference>
<gene>
    <name evidence="6" type="primary">xylB_2</name>
    <name evidence="6" type="ORF">SPACI_056420</name>
</gene>
<sequence>MALMGIDVGTTGVKCTITDNCGNYLSDSYAEYHTFSPVQGYFELNPNDVWDSTKKVIKLAASKVTEKILGVSVSSFGESFVPIDKNGNVLMNSMVYTDIRGVGEIKDLLLSISEQEIMERTGLKASSTYSLPKIMWIKKNKPEIFNDIWKILLYGSYILYRLGNICTIDYTLAARTMSLNVEKKKWDEKILAAAGLTESIFPDVYPMGTIVGTINKELALELGLPQDMPLVTGAHDQICAAIGSGTYKIGEAMDGMGSVDCIAPIFSVSVNTEKLAENNYAMVPYIDDKFTTYAYIYDGGTLLKWYRDTFGQEESRLAAETNSSVYDIFNSYAAKEPTEILVLPHFSGSALPYMDPFSKGAMIGLDSNTNKAKIFRALLEGIAYELKINIEKMEENGIHIDSLRACGGGSRSDIWLQIKADIFNKEIKAVKIKEAGTLGVIIMTGFAVGLFPSFEEAMNSLVKIEKIFAPNPKNVDIYNKNYNKYKGLYASQKKLLETD</sequence>
<dbReference type="PANTHER" id="PTHR43095">
    <property type="entry name" value="SUGAR KINASE"/>
    <property type="match status" value="1"/>
</dbReference>
<dbReference type="RefSeq" id="WP_093796446.1">
    <property type="nucleotide sequence ID" value="NZ_CP155571.1"/>
</dbReference>
<keyword evidence="3 6" id="KW-0418">Kinase</keyword>
<feature type="domain" description="Carbohydrate kinase FGGY C-terminal" evidence="5">
    <location>
        <begin position="273"/>
        <end position="447"/>
    </location>
</feature>
<dbReference type="Gene3D" id="3.30.420.40">
    <property type="match status" value="2"/>
</dbReference>
<dbReference type="CDD" id="cd07773">
    <property type="entry name" value="ASKHA_NBD_FGGY_FK"/>
    <property type="match status" value="1"/>
</dbReference>
<protein>
    <submittedName>
        <fullName evidence="6">Xylulose kinase</fullName>
        <ecNumber evidence="6">2.7.1.17</ecNumber>
    </submittedName>
</protein>
<keyword evidence="2 6" id="KW-0808">Transferase</keyword>
<dbReference type="EMBL" id="CP155571">
    <property type="protein sequence ID" value="XFO75521.1"/>
    <property type="molecule type" value="Genomic_DNA"/>
</dbReference>
<evidence type="ECO:0000313" key="6">
    <source>
        <dbReference type="EMBL" id="XFO75521.1"/>
    </source>
</evidence>
<reference evidence="6" key="1">
    <citation type="submission" date="2024-05" db="EMBL/GenBank/DDBJ databases">
        <title>Isolation and characterization of Sporomusa carbonis sp. nov., a carboxydotrophic hydrogenogen in the genus of Sporomusa isolated from a charcoal burning pile.</title>
        <authorList>
            <person name="Boeer T."/>
            <person name="Rosenbaum F."/>
            <person name="Eysell L."/>
            <person name="Mueller V."/>
            <person name="Daniel R."/>
            <person name="Poehlein A."/>
        </authorList>
    </citation>
    <scope>NUCLEOTIDE SEQUENCE [LARGE SCALE GENOMIC DNA]</scope>
    <source>
        <strain evidence="6">DSM 3132</strain>
    </source>
</reference>
<evidence type="ECO:0000256" key="1">
    <source>
        <dbReference type="ARBA" id="ARBA00009156"/>
    </source>
</evidence>
<evidence type="ECO:0000313" key="7">
    <source>
        <dbReference type="Proteomes" id="UP000216052"/>
    </source>
</evidence>
<dbReference type="GO" id="GO:0004856">
    <property type="term" value="F:D-xylulokinase activity"/>
    <property type="evidence" value="ECO:0007669"/>
    <property type="project" value="UniProtKB-EC"/>
</dbReference>
<keyword evidence="7" id="KW-1185">Reference proteome</keyword>
<dbReference type="InterPro" id="IPR018485">
    <property type="entry name" value="FGGY_C"/>
</dbReference>
<evidence type="ECO:0000256" key="2">
    <source>
        <dbReference type="ARBA" id="ARBA00022679"/>
    </source>
</evidence>
<dbReference type="InterPro" id="IPR043129">
    <property type="entry name" value="ATPase_NBD"/>
</dbReference>
<organism evidence="6 7">
    <name type="scientific">Sporomusa acidovorans (strain ATCC 49682 / DSM 3132 / Mol)</name>
    <dbReference type="NCBI Taxonomy" id="1123286"/>
    <lineage>
        <taxon>Bacteria</taxon>
        <taxon>Bacillati</taxon>
        <taxon>Bacillota</taxon>
        <taxon>Negativicutes</taxon>
        <taxon>Selenomonadales</taxon>
        <taxon>Sporomusaceae</taxon>
        <taxon>Sporomusa</taxon>
    </lineage>
</organism>
<evidence type="ECO:0000259" key="5">
    <source>
        <dbReference type="Pfam" id="PF02782"/>
    </source>
</evidence>
<dbReference type="EC" id="2.7.1.17" evidence="6"/>
<comment type="similarity">
    <text evidence="1">Belongs to the FGGY kinase family.</text>
</comment>
<evidence type="ECO:0000256" key="3">
    <source>
        <dbReference type="ARBA" id="ARBA00022777"/>
    </source>
</evidence>
<proteinExistence type="inferred from homology"/>
<dbReference type="PIRSF" id="PIRSF000538">
    <property type="entry name" value="GlpK"/>
    <property type="match status" value="1"/>
</dbReference>
<name>A0ABZ3JCG4_SPOA4</name>
<accession>A0ABZ3JCG4</accession>
<dbReference type="InterPro" id="IPR000577">
    <property type="entry name" value="Carb_kinase_FGGY"/>
</dbReference>
<dbReference type="InterPro" id="IPR050406">
    <property type="entry name" value="FGGY_Carb_Kinase"/>
</dbReference>
<dbReference type="Proteomes" id="UP000216052">
    <property type="component" value="Chromosome"/>
</dbReference>
<dbReference type="InterPro" id="IPR018484">
    <property type="entry name" value="FGGY_N"/>
</dbReference>
<dbReference type="Pfam" id="PF00370">
    <property type="entry name" value="FGGY_N"/>
    <property type="match status" value="1"/>
</dbReference>
<feature type="domain" description="Carbohydrate kinase FGGY N-terminal" evidence="4">
    <location>
        <begin position="4"/>
        <end position="243"/>
    </location>
</feature>
<evidence type="ECO:0000259" key="4">
    <source>
        <dbReference type="Pfam" id="PF00370"/>
    </source>
</evidence>